<name>M0HSK7_HALEO</name>
<reference evidence="2 3" key="1">
    <citation type="journal article" date="2014" name="PLoS Genet.">
        <title>Phylogenetically driven sequencing of extremely halophilic archaea reveals strategies for static and dynamic osmo-response.</title>
        <authorList>
            <person name="Becker E.A."/>
            <person name="Seitzer P.M."/>
            <person name="Tritt A."/>
            <person name="Larsen D."/>
            <person name="Krusor M."/>
            <person name="Yao A.I."/>
            <person name="Wu D."/>
            <person name="Madern D."/>
            <person name="Eisen J.A."/>
            <person name="Darling A.E."/>
            <person name="Facciotti M.T."/>
        </authorList>
    </citation>
    <scope>NUCLEOTIDE SEQUENCE [LARGE SCALE GENOMIC DNA]</scope>
    <source>
        <strain evidence="2 3">ATCC BAA-1513</strain>
    </source>
</reference>
<dbReference type="EMBL" id="AOLK01000015">
    <property type="protein sequence ID" value="ELZ86094.1"/>
    <property type="molecule type" value="Genomic_DNA"/>
</dbReference>
<protein>
    <submittedName>
        <fullName evidence="2">Uncharacterized protein</fullName>
    </submittedName>
</protein>
<feature type="transmembrane region" description="Helical" evidence="1">
    <location>
        <begin position="7"/>
        <end position="24"/>
    </location>
</feature>
<evidence type="ECO:0000313" key="2">
    <source>
        <dbReference type="EMBL" id="ELZ86094.1"/>
    </source>
</evidence>
<feature type="transmembrane region" description="Helical" evidence="1">
    <location>
        <begin position="126"/>
        <end position="159"/>
    </location>
</feature>
<accession>M0HSK7</accession>
<organism evidence="2 3">
    <name type="scientific">Haloferax elongans ATCC BAA-1513</name>
    <dbReference type="NCBI Taxonomy" id="1230453"/>
    <lineage>
        <taxon>Archaea</taxon>
        <taxon>Methanobacteriati</taxon>
        <taxon>Methanobacteriota</taxon>
        <taxon>Stenosarchaea group</taxon>
        <taxon>Halobacteria</taxon>
        <taxon>Halobacteriales</taxon>
        <taxon>Haloferacaceae</taxon>
        <taxon>Haloferax</taxon>
    </lineage>
</organism>
<evidence type="ECO:0000256" key="1">
    <source>
        <dbReference type="SAM" id="Phobius"/>
    </source>
</evidence>
<sequence length="168" mass="17440">MPSTRTTYVTAVVAGLLPVVLSLPPYLDPFAGLLTGVSTAVAVLLLSDIADNGYSTELQRWVTLAAVVGACLFFGDGLLSARPILESFVPMLLLPPAAIAVWMLSRLTFPGYPTSLGRRRSLTTGLVVSSLVAYGAFHGAVGLLAGISTGVLVGLASWLTSPLGPLRE</sequence>
<evidence type="ECO:0000313" key="3">
    <source>
        <dbReference type="Proteomes" id="UP000011612"/>
    </source>
</evidence>
<feature type="transmembrane region" description="Helical" evidence="1">
    <location>
        <begin position="61"/>
        <end position="81"/>
    </location>
</feature>
<gene>
    <name evidence="2" type="ORF">C453_09763</name>
</gene>
<feature type="transmembrane region" description="Helical" evidence="1">
    <location>
        <begin position="30"/>
        <end position="49"/>
    </location>
</feature>
<dbReference type="PATRIC" id="fig|1230453.4.peg.1922"/>
<dbReference type="AlphaFoldDB" id="M0HSK7"/>
<keyword evidence="1" id="KW-0472">Membrane</keyword>
<keyword evidence="1" id="KW-1133">Transmembrane helix</keyword>
<feature type="transmembrane region" description="Helical" evidence="1">
    <location>
        <begin position="87"/>
        <end position="105"/>
    </location>
</feature>
<dbReference type="STRING" id="1230453.C453_09763"/>
<proteinExistence type="predicted"/>
<dbReference type="RefSeq" id="WP_008324203.1">
    <property type="nucleotide sequence ID" value="NZ_AOLK01000015.1"/>
</dbReference>
<keyword evidence="3" id="KW-1185">Reference proteome</keyword>
<keyword evidence="1" id="KW-0812">Transmembrane</keyword>
<comment type="caution">
    <text evidence="2">The sequence shown here is derived from an EMBL/GenBank/DDBJ whole genome shotgun (WGS) entry which is preliminary data.</text>
</comment>
<dbReference type="Proteomes" id="UP000011612">
    <property type="component" value="Unassembled WGS sequence"/>
</dbReference>